<dbReference type="InterPro" id="IPR011009">
    <property type="entry name" value="Kinase-like_dom_sf"/>
</dbReference>
<protein>
    <submittedName>
        <fullName evidence="1">Uncharacterized protein</fullName>
    </submittedName>
</protein>
<dbReference type="AlphaFoldDB" id="D4DG19"/>
<name>D4DG19_TRIVH</name>
<dbReference type="InterPro" id="IPR051035">
    <property type="entry name" value="Mito_inheritance_9"/>
</dbReference>
<dbReference type="EMBL" id="ACYE01000345">
    <property type="protein sequence ID" value="EFE39209.1"/>
    <property type="molecule type" value="Genomic_DNA"/>
</dbReference>
<evidence type="ECO:0000313" key="2">
    <source>
        <dbReference type="Proteomes" id="UP000008383"/>
    </source>
</evidence>
<dbReference type="GeneID" id="9584584"/>
<reference evidence="2" key="1">
    <citation type="journal article" date="2011" name="Genome Biol.">
        <title>Comparative and functional genomics provide insights into the pathogenicity of dermatophytic fungi.</title>
        <authorList>
            <person name="Burmester A."/>
            <person name="Shelest E."/>
            <person name="Gloeckner G."/>
            <person name="Heddergott C."/>
            <person name="Schindler S."/>
            <person name="Staib P."/>
            <person name="Heidel A."/>
            <person name="Felder M."/>
            <person name="Petzold A."/>
            <person name="Szafranski K."/>
            <person name="Feuermann M."/>
            <person name="Pedruzzi I."/>
            <person name="Priebe S."/>
            <person name="Groth M."/>
            <person name="Winkler R."/>
            <person name="Li W."/>
            <person name="Kniemeyer O."/>
            <person name="Schroeckh V."/>
            <person name="Hertweck C."/>
            <person name="Hube B."/>
            <person name="White T.C."/>
            <person name="Platzer M."/>
            <person name="Guthke R."/>
            <person name="Heitman J."/>
            <person name="Woestemeyer J."/>
            <person name="Zipfel P.F."/>
            <person name="Monod M."/>
            <person name="Brakhage A.A."/>
        </authorList>
    </citation>
    <scope>NUCLEOTIDE SEQUENCE [LARGE SCALE GENOMIC DNA]</scope>
    <source>
        <strain evidence="2">HKI 0517</strain>
    </source>
</reference>
<dbReference type="HOGENOM" id="CLU_019189_13_0_1"/>
<dbReference type="OrthoDB" id="4206040at2759"/>
<dbReference type="SUPFAM" id="SSF56112">
    <property type="entry name" value="Protein kinase-like (PK-like)"/>
    <property type="match status" value="1"/>
</dbReference>
<dbReference type="PANTHER" id="PTHR36091">
    <property type="entry name" value="ALTERED INHERITANCE OF MITOCHONDRIA PROTEIN 9, MITOCHONDRIAL"/>
    <property type="match status" value="1"/>
</dbReference>
<accession>D4DG19</accession>
<keyword evidence="2" id="KW-1185">Reference proteome</keyword>
<evidence type="ECO:0000313" key="1">
    <source>
        <dbReference type="EMBL" id="EFE39209.1"/>
    </source>
</evidence>
<organism evidence="1 2">
    <name type="scientific">Trichophyton verrucosum (strain HKI 0517)</name>
    <dbReference type="NCBI Taxonomy" id="663202"/>
    <lineage>
        <taxon>Eukaryota</taxon>
        <taxon>Fungi</taxon>
        <taxon>Dikarya</taxon>
        <taxon>Ascomycota</taxon>
        <taxon>Pezizomycotina</taxon>
        <taxon>Eurotiomycetes</taxon>
        <taxon>Eurotiomycetidae</taxon>
        <taxon>Onygenales</taxon>
        <taxon>Arthrodermataceae</taxon>
        <taxon>Trichophyton</taxon>
    </lineage>
</organism>
<comment type="caution">
    <text evidence="1">The sequence shown here is derived from an EMBL/GenBank/DDBJ whole genome shotgun (WGS) entry which is preliminary data.</text>
</comment>
<proteinExistence type="predicted"/>
<dbReference type="RefSeq" id="XP_003019833.1">
    <property type="nucleotide sequence ID" value="XM_003019787.1"/>
</dbReference>
<dbReference type="Proteomes" id="UP000008383">
    <property type="component" value="Unassembled WGS sequence"/>
</dbReference>
<sequence length="565" mass="64946">MFSRNPGHRNRFSRFFTKAIWKMATQKDWNSTESFYNYTRGRFVVNEAEEMRQRHVRFDVNELARLAANTVGAKEVVNIEKCADGLFNKAFVFTFEDGKQVVGKVPNPIAIIPHLTTASEVATMEFMRTVLKTPTPRVYAWSSRVDDSKNSVGAEFIIMEKISGIPLGKVWERLSGSDKMKVLINIFKYQNEWASVAFSRFGSLYYSGDVDILPADYLYIDKNGNQVNNPRFVVGPASHNEWFIHGRDSVSCDRGPWNTVIDYRKAIAHREITASRLLPFPRQTLLIYGPRPLYLPTVEKKVAALKCSLQSLETFLPEDPALLRGHLWHTDFHHENIYVNPGKPTEITEIIDWQSTPITPLFDQPLDLPFVNYDGPDIGENLEIPVLPDDFQSMQEDEKKKVHKNYMDKSAVVAWRLLLKHKNPAYYRAVLFKHTPIGLTLELSRQVFTIGESSLRTIYAEMGEDWQEYAPKGSDMNPVPCPFNFSQAEITEIDEDEEATASSTRIAAQIQEHLGPLYPHKGVIEHENYEEVKKILGEIKQEVIEHLFESTEDIQTFDSQWPYRD</sequence>
<dbReference type="PANTHER" id="PTHR36091:SF2">
    <property type="entry name" value="AMINOGLYCOSIDE PHOSPHOTRANSFERASE DOMAIN-CONTAINING PROTEIN"/>
    <property type="match status" value="1"/>
</dbReference>
<dbReference type="GO" id="GO:0005739">
    <property type="term" value="C:mitochondrion"/>
    <property type="evidence" value="ECO:0007669"/>
    <property type="project" value="TreeGrafter"/>
</dbReference>
<dbReference type="KEGG" id="tve:TRV_06121"/>
<gene>
    <name evidence="1" type="ORF">TRV_06121</name>
</gene>